<reference evidence="3" key="2">
    <citation type="submission" date="2019-01" db="EMBL/GenBank/DDBJ databases">
        <authorList>
            <person name="Graves T."/>
            <person name="Eichler E.E."/>
            <person name="Wilson R.K."/>
        </authorList>
    </citation>
    <scope>NUCLEOTIDE SEQUENCE [LARGE SCALE GENOMIC DNA]</scope>
    <source>
        <strain evidence="3">17573</strain>
    </source>
</reference>
<keyword evidence="2" id="KW-0732">Signal</keyword>
<evidence type="ECO:0000313" key="4">
    <source>
        <dbReference type="Proteomes" id="UP000006718"/>
    </source>
</evidence>
<accession>A0A5F8AK56</accession>
<reference evidence="4" key="1">
    <citation type="journal article" date="2007" name="Science">
        <title>Evolutionary and biomedical insights from the rhesus macaque genome.</title>
        <authorList>
            <person name="Gibbs R.A."/>
            <person name="Rogers J."/>
            <person name="Katze M.G."/>
            <person name="Bumgarner R."/>
            <person name="Weinstock G.M."/>
            <person name="Mardis E.R."/>
            <person name="Remington K.A."/>
            <person name="Strausberg R.L."/>
            <person name="Venter J.C."/>
            <person name="Wilson R.K."/>
            <person name="Batzer M.A."/>
            <person name="Bustamante C.D."/>
            <person name="Eichler E.E."/>
            <person name="Hahn M.W."/>
            <person name="Hardison R.C."/>
            <person name="Makova K.D."/>
            <person name="Miller W."/>
            <person name="Milosavljevic A."/>
            <person name="Palermo R.E."/>
            <person name="Siepel A."/>
            <person name="Sikela J.M."/>
            <person name="Attaway T."/>
            <person name="Bell S."/>
            <person name="Bernard K.E."/>
            <person name="Buhay C.J."/>
            <person name="Chandrabose M.N."/>
            <person name="Dao M."/>
            <person name="Davis C."/>
            <person name="Delehaunty K.D."/>
            <person name="Ding Y."/>
            <person name="Dinh H.H."/>
            <person name="Dugan-Rocha S."/>
            <person name="Fulton L.A."/>
            <person name="Gabisi R.A."/>
            <person name="Garner T.T."/>
            <person name="Godfrey J."/>
            <person name="Hawes A.C."/>
            <person name="Hernandez J."/>
            <person name="Hines S."/>
            <person name="Holder M."/>
            <person name="Hume J."/>
            <person name="Jhangiani S.N."/>
            <person name="Joshi V."/>
            <person name="Khan Z.M."/>
            <person name="Kirkness E.F."/>
            <person name="Cree A."/>
            <person name="Fowler R.G."/>
            <person name="Lee S."/>
            <person name="Lewis L.R."/>
            <person name="Li Z."/>
            <person name="Liu Y.-S."/>
            <person name="Moore S.M."/>
            <person name="Muzny D."/>
            <person name="Nazareth L.V."/>
            <person name="Ngo D.N."/>
            <person name="Okwuonu G.O."/>
            <person name="Pai G."/>
            <person name="Parker D."/>
            <person name="Paul H.A."/>
            <person name="Pfannkoch C."/>
            <person name="Pohl C.S."/>
            <person name="Rogers Y.-H.C."/>
            <person name="Ruiz S.J."/>
            <person name="Sabo A."/>
            <person name="Santibanez J."/>
            <person name="Schneider B.W."/>
            <person name="Smith S.M."/>
            <person name="Sodergren E."/>
            <person name="Svatek A.F."/>
            <person name="Utterback T.R."/>
            <person name="Vattathil S."/>
            <person name="Warren W."/>
            <person name="White C.S."/>
            <person name="Chinwalla A.T."/>
            <person name="Feng Y."/>
            <person name="Halpern A.L."/>
            <person name="Hillier L.W."/>
            <person name="Huang X."/>
            <person name="Minx P."/>
            <person name="Nelson J.O."/>
            <person name="Pepin K.H."/>
            <person name="Qin X."/>
            <person name="Sutton G.G."/>
            <person name="Venter E."/>
            <person name="Walenz B.P."/>
            <person name="Wallis J.W."/>
            <person name="Worley K.C."/>
            <person name="Yang S.-P."/>
            <person name="Jones S.M."/>
            <person name="Marra M.A."/>
            <person name="Rocchi M."/>
            <person name="Schein J.E."/>
            <person name="Baertsch R."/>
            <person name="Clarke L."/>
            <person name="Csuros M."/>
            <person name="Glasscock J."/>
            <person name="Harris R.A."/>
            <person name="Havlak P."/>
            <person name="Jackson A.R."/>
            <person name="Jiang H."/>
            <person name="Liu Y."/>
            <person name="Messina D.N."/>
            <person name="Shen Y."/>
            <person name="Song H.X.-Z."/>
            <person name="Wylie T."/>
            <person name="Zhang L."/>
            <person name="Birney E."/>
            <person name="Han K."/>
            <person name="Konkel M.K."/>
            <person name="Lee J."/>
            <person name="Smit A.F.A."/>
            <person name="Ullmer B."/>
            <person name="Wang H."/>
            <person name="Xing J."/>
            <person name="Burhans R."/>
            <person name="Cheng Z."/>
            <person name="Karro J.E."/>
            <person name="Ma J."/>
            <person name="Raney B."/>
            <person name="She X."/>
            <person name="Cox M.J."/>
            <person name="Demuth J.P."/>
            <person name="Dumas L.J."/>
            <person name="Han S.-G."/>
            <person name="Hopkins J."/>
            <person name="Karimpour-Fard A."/>
            <person name="Kim Y.H."/>
            <person name="Pollack J.R."/>
            <person name="Vinar T."/>
            <person name="Addo-Quaye C."/>
            <person name="Degenhardt J."/>
            <person name="Denby A."/>
            <person name="Hubisz M.J."/>
            <person name="Indap A."/>
            <person name="Kosiol C."/>
            <person name="Lahn B.T."/>
            <person name="Lawson H.A."/>
            <person name="Marklein A."/>
            <person name="Nielsen R."/>
            <person name="Vallender E.J."/>
            <person name="Clark A.G."/>
            <person name="Ferguson B."/>
            <person name="Hernandez R.D."/>
            <person name="Hirani K."/>
            <person name="Kehrer-Sawatzki H."/>
            <person name="Kolb J."/>
            <person name="Patil S."/>
            <person name="Pu L.-L."/>
            <person name="Ren Y."/>
            <person name="Smith D.G."/>
            <person name="Wheeler D.A."/>
            <person name="Schenck I."/>
            <person name="Ball E.V."/>
            <person name="Chen R."/>
            <person name="Cooper D.N."/>
            <person name="Giardine B."/>
            <person name="Hsu F."/>
            <person name="Kent W.J."/>
            <person name="Lesk A."/>
            <person name="Nelson D.L."/>
            <person name="O'brien W.E."/>
            <person name="Pruefer K."/>
            <person name="Stenson P.D."/>
            <person name="Wallace J.C."/>
            <person name="Ke H."/>
            <person name="Liu X.-M."/>
            <person name="Wang P."/>
            <person name="Xiang A.P."/>
            <person name="Yang F."/>
            <person name="Barber G.P."/>
            <person name="Haussler D."/>
            <person name="Karolchik D."/>
            <person name="Kern A.D."/>
            <person name="Kuhn R.M."/>
            <person name="Smith K.E."/>
            <person name="Zwieg A.S."/>
        </authorList>
    </citation>
    <scope>NUCLEOTIDE SEQUENCE [LARGE SCALE GENOMIC DNA]</scope>
    <source>
        <strain evidence="4">17573</strain>
    </source>
</reference>
<sequence>FIFYFLFFLRWSLAPLPKLECSGTISAHCNLHLPDSSNSPASTSQVAGITGAHRQAQLIFSCIFCGGGVSPCWLDWSRSPYLRQYTHLGLPKCWDYRREPPPSTLFIFKWLLENEKFHLCLGLYLYWAALVSWLFLYLHPRLTYTRNSALYPAFCRTPALVGPCSLSSEALACGQFAPQQ</sequence>
<reference evidence="3" key="4">
    <citation type="submission" date="2025-09" db="UniProtKB">
        <authorList>
            <consortium name="Ensembl"/>
        </authorList>
    </citation>
    <scope>IDENTIFICATION</scope>
    <source>
        <strain evidence="3">17573</strain>
    </source>
</reference>
<name>A0A5F8AK56_MACMU</name>
<protein>
    <submittedName>
        <fullName evidence="3">Uncharacterized protein</fullName>
    </submittedName>
</protein>
<dbReference type="Bgee" id="ENSMMUG00000051568">
    <property type="expression patterns" value="Expressed in fibroblast and 6 other cell types or tissues"/>
</dbReference>
<dbReference type="GeneTree" id="ENSGT00940000166898"/>
<evidence type="ECO:0000256" key="2">
    <source>
        <dbReference type="SAM" id="SignalP"/>
    </source>
</evidence>
<proteinExistence type="predicted"/>
<dbReference type="Proteomes" id="UP000006718">
    <property type="component" value="Chromosome 16"/>
</dbReference>
<dbReference type="PANTHER" id="PTHR12138">
    <property type="entry name" value="PRIMATE-EXPANDED PROTEIN FAMILY"/>
    <property type="match status" value="1"/>
</dbReference>
<keyword evidence="4" id="KW-1185">Reference proteome</keyword>
<feature type="transmembrane region" description="Helical" evidence="1">
    <location>
        <begin position="117"/>
        <end position="138"/>
    </location>
</feature>
<dbReference type="PANTHER" id="PTHR12138:SF135">
    <property type="entry name" value="SAM DOMAIN-CONTAINING PROTEIN"/>
    <property type="match status" value="1"/>
</dbReference>
<dbReference type="STRING" id="9544.ENSMMUP00000078304"/>
<keyword evidence="1" id="KW-0812">Transmembrane</keyword>
<keyword evidence="1" id="KW-0472">Membrane</keyword>
<feature type="chain" id="PRO_5023838467" evidence="2">
    <location>
        <begin position="22"/>
        <end position="180"/>
    </location>
</feature>
<reference evidence="3" key="3">
    <citation type="submission" date="2025-08" db="UniProtKB">
        <authorList>
            <consortium name="Ensembl"/>
        </authorList>
    </citation>
    <scope>IDENTIFICATION</scope>
    <source>
        <strain evidence="3">17573</strain>
    </source>
</reference>
<keyword evidence="1" id="KW-1133">Transmembrane helix</keyword>
<feature type="signal peptide" evidence="2">
    <location>
        <begin position="1"/>
        <end position="21"/>
    </location>
</feature>
<organism evidence="3 4">
    <name type="scientific">Macaca mulatta</name>
    <name type="common">Rhesus macaque</name>
    <dbReference type="NCBI Taxonomy" id="9544"/>
    <lineage>
        <taxon>Eukaryota</taxon>
        <taxon>Metazoa</taxon>
        <taxon>Chordata</taxon>
        <taxon>Craniata</taxon>
        <taxon>Vertebrata</taxon>
        <taxon>Euteleostomi</taxon>
        <taxon>Mammalia</taxon>
        <taxon>Eutheria</taxon>
        <taxon>Euarchontoglires</taxon>
        <taxon>Primates</taxon>
        <taxon>Haplorrhini</taxon>
        <taxon>Catarrhini</taxon>
        <taxon>Cercopithecidae</taxon>
        <taxon>Cercopithecinae</taxon>
        <taxon>Macaca</taxon>
    </lineage>
</organism>
<dbReference type="InParanoid" id="A0A5F8AK56"/>
<dbReference type="VEuPathDB" id="HostDB:ENSMMUG00000051568"/>
<evidence type="ECO:0000256" key="1">
    <source>
        <dbReference type="SAM" id="Phobius"/>
    </source>
</evidence>
<evidence type="ECO:0000313" key="3">
    <source>
        <dbReference type="Ensembl" id="ENSMMUP00000078304.1"/>
    </source>
</evidence>
<dbReference type="AlphaFoldDB" id="A0A5F8AK56"/>
<dbReference type="Ensembl" id="ENSMMUT00000108573.1">
    <property type="protein sequence ID" value="ENSMMUP00000078304.1"/>
    <property type="gene ID" value="ENSMMUG00000051568.1"/>
</dbReference>